<evidence type="ECO:0000256" key="3">
    <source>
        <dbReference type="ARBA" id="ARBA00022481"/>
    </source>
</evidence>
<dbReference type="SMART" id="SM00174">
    <property type="entry name" value="RHO"/>
    <property type="match status" value="1"/>
</dbReference>
<dbReference type="SUPFAM" id="SSF52540">
    <property type="entry name" value="P-loop containing nucleoside triphosphate hydrolases"/>
    <property type="match status" value="1"/>
</dbReference>
<feature type="compositionally biased region" description="Basic residues" evidence="10">
    <location>
        <begin position="252"/>
        <end position="266"/>
    </location>
</feature>
<comment type="subcellular location">
    <subcellularLocation>
        <location evidence="1">Cell membrane</location>
        <topology evidence="1">Lipid-anchor</topology>
    </subcellularLocation>
</comment>
<dbReference type="Proteomes" id="UP000037069">
    <property type="component" value="Unassembled WGS sequence"/>
</dbReference>
<protein>
    <recommendedName>
        <fullName evidence="13">GTP-binding protein Rhes</fullName>
    </recommendedName>
</protein>
<dbReference type="Gene3D" id="3.40.50.300">
    <property type="entry name" value="P-loop containing nucleotide triphosphate hydrolases"/>
    <property type="match status" value="1"/>
</dbReference>
<dbReference type="InterPro" id="IPR027417">
    <property type="entry name" value="P-loop_NTPase"/>
</dbReference>
<dbReference type="OMA" id="SIATIDW"/>
<dbReference type="InterPro" id="IPR001806">
    <property type="entry name" value="Small_GTPase"/>
</dbReference>
<feature type="compositionally biased region" description="Polar residues" evidence="10">
    <location>
        <begin position="240"/>
        <end position="251"/>
    </location>
</feature>
<dbReference type="GO" id="GO:0005886">
    <property type="term" value="C:plasma membrane"/>
    <property type="evidence" value="ECO:0007669"/>
    <property type="project" value="UniProtKB-SubCell"/>
</dbReference>
<dbReference type="GO" id="GO:0005525">
    <property type="term" value="F:GTP binding"/>
    <property type="evidence" value="ECO:0007669"/>
    <property type="project" value="UniProtKB-KW"/>
</dbReference>
<evidence type="ECO:0000313" key="11">
    <source>
        <dbReference type="EMBL" id="KNC21847.1"/>
    </source>
</evidence>
<sequence length="266" mass="30109">MPGPCQRLRLPSLTSVLKSTTPRANSADYPSSTPPSKRDNSAINHHSTGSTTHLMRKQQHRVVVMGAAKVGKTCIISQFLYDKFYPRYKQTVEQLHRAEYELPDGSALTLDILDTSGSFEFPAMRTLSITTGAAFILVYAVDDIESWYEVERLRNMIIKQKGMKPPIVVVGNKIDINYCERRQVEYEVTEMVVCEDWRCGYIECSAKENTGIVEIFKELLVQANIRYNLSPAVRRRRQSLPSFTSAKGSKSPSHRGVLKRHSCTMT</sequence>
<keyword evidence="12" id="KW-1185">Reference proteome</keyword>
<dbReference type="SMART" id="SM00173">
    <property type="entry name" value="RAS"/>
    <property type="match status" value="1"/>
</dbReference>
<evidence type="ECO:0000256" key="6">
    <source>
        <dbReference type="ARBA" id="ARBA00023136"/>
    </source>
</evidence>
<name>A0A0L0BP59_LUCCU</name>
<keyword evidence="6" id="KW-0472">Membrane</keyword>
<keyword evidence="4" id="KW-0547">Nucleotide-binding</keyword>
<keyword evidence="5" id="KW-0342">GTP-binding</keyword>
<reference evidence="11 12" key="1">
    <citation type="journal article" date="2015" name="Nat. Commun.">
        <title>Lucilia cuprina genome unlocks parasitic fly biology to underpin future interventions.</title>
        <authorList>
            <person name="Anstead C.A."/>
            <person name="Korhonen P.K."/>
            <person name="Young N.D."/>
            <person name="Hall R.S."/>
            <person name="Jex A.R."/>
            <person name="Murali S.C."/>
            <person name="Hughes D.S."/>
            <person name="Lee S.F."/>
            <person name="Perry T."/>
            <person name="Stroehlein A.J."/>
            <person name="Ansell B.R."/>
            <person name="Breugelmans B."/>
            <person name="Hofmann A."/>
            <person name="Qu J."/>
            <person name="Dugan S."/>
            <person name="Lee S.L."/>
            <person name="Chao H."/>
            <person name="Dinh H."/>
            <person name="Han Y."/>
            <person name="Doddapaneni H.V."/>
            <person name="Worley K.C."/>
            <person name="Muzny D.M."/>
            <person name="Ioannidis P."/>
            <person name="Waterhouse R.M."/>
            <person name="Zdobnov E.M."/>
            <person name="James P.J."/>
            <person name="Bagnall N.H."/>
            <person name="Kotze A.C."/>
            <person name="Gibbs R.A."/>
            <person name="Richards S."/>
            <person name="Batterham P."/>
            <person name="Gasser R.B."/>
        </authorList>
    </citation>
    <scope>NUCLEOTIDE SEQUENCE [LARGE SCALE GENOMIC DNA]</scope>
    <source>
        <strain evidence="11 12">LS</strain>
        <tissue evidence="11">Full body</tissue>
    </source>
</reference>
<evidence type="ECO:0000256" key="1">
    <source>
        <dbReference type="ARBA" id="ARBA00004193"/>
    </source>
</evidence>
<evidence type="ECO:0000256" key="7">
    <source>
        <dbReference type="ARBA" id="ARBA00023288"/>
    </source>
</evidence>
<proteinExistence type="inferred from homology"/>
<comment type="caution">
    <text evidence="11">The sequence shown here is derived from an EMBL/GenBank/DDBJ whole genome shotgun (WGS) entry which is preliminary data.</text>
</comment>
<comment type="similarity">
    <text evidence="9">Belongs to the small GTPase superfamily. RasD family.</text>
</comment>
<keyword evidence="2" id="KW-1003">Cell membrane</keyword>
<dbReference type="FunFam" id="3.40.50.300:FF:000475">
    <property type="entry name" value="GTP-binding protein Rhes"/>
    <property type="match status" value="1"/>
</dbReference>
<dbReference type="AlphaFoldDB" id="A0A0L0BP59"/>
<dbReference type="PROSITE" id="PS51421">
    <property type="entry name" value="RAS"/>
    <property type="match status" value="1"/>
</dbReference>
<dbReference type="Pfam" id="PF00071">
    <property type="entry name" value="Ras"/>
    <property type="match status" value="1"/>
</dbReference>
<dbReference type="EMBL" id="JRES01001578">
    <property type="protein sequence ID" value="KNC21847.1"/>
    <property type="molecule type" value="Genomic_DNA"/>
</dbReference>
<dbReference type="STRING" id="7375.A0A0L0BP59"/>
<evidence type="ECO:0000256" key="2">
    <source>
        <dbReference type="ARBA" id="ARBA00022475"/>
    </source>
</evidence>
<dbReference type="PRINTS" id="PR00449">
    <property type="entry name" value="RASTRNSFRMNG"/>
</dbReference>
<evidence type="ECO:0000256" key="8">
    <source>
        <dbReference type="ARBA" id="ARBA00023289"/>
    </source>
</evidence>
<evidence type="ECO:0000256" key="5">
    <source>
        <dbReference type="ARBA" id="ARBA00023134"/>
    </source>
</evidence>
<organism evidence="11 12">
    <name type="scientific">Lucilia cuprina</name>
    <name type="common">Green bottle fly</name>
    <name type="synonym">Australian sheep blowfly</name>
    <dbReference type="NCBI Taxonomy" id="7375"/>
    <lineage>
        <taxon>Eukaryota</taxon>
        <taxon>Metazoa</taxon>
        <taxon>Ecdysozoa</taxon>
        <taxon>Arthropoda</taxon>
        <taxon>Hexapoda</taxon>
        <taxon>Insecta</taxon>
        <taxon>Pterygota</taxon>
        <taxon>Neoptera</taxon>
        <taxon>Endopterygota</taxon>
        <taxon>Diptera</taxon>
        <taxon>Brachycera</taxon>
        <taxon>Muscomorpha</taxon>
        <taxon>Oestroidea</taxon>
        <taxon>Calliphoridae</taxon>
        <taxon>Luciliinae</taxon>
        <taxon>Lucilia</taxon>
    </lineage>
</organism>
<dbReference type="PROSITE" id="PS51419">
    <property type="entry name" value="RAB"/>
    <property type="match status" value="1"/>
</dbReference>
<dbReference type="NCBIfam" id="TIGR00231">
    <property type="entry name" value="small_GTP"/>
    <property type="match status" value="1"/>
</dbReference>
<evidence type="ECO:0000256" key="4">
    <source>
        <dbReference type="ARBA" id="ARBA00022741"/>
    </source>
</evidence>
<dbReference type="InterPro" id="IPR052236">
    <property type="entry name" value="Small_GTPase_RasD"/>
</dbReference>
<keyword evidence="7" id="KW-0449">Lipoprotein</keyword>
<dbReference type="OrthoDB" id="265044at2759"/>
<gene>
    <name evidence="11" type="ORF">FF38_03248</name>
</gene>
<feature type="region of interest" description="Disordered" evidence="10">
    <location>
        <begin position="16"/>
        <end position="55"/>
    </location>
</feature>
<evidence type="ECO:0008006" key="13">
    <source>
        <dbReference type="Google" id="ProtNLM"/>
    </source>
</evidence>
<feature type="region of interest" description="Disordered" evidence="10">
    <location>
        <begin position="240"/>
        <end position="266"/>
    </location>
</feature>
<dbReference type="SMART" id="SM00175">
    <property type="entry name" value="RAB"/>
    <property type="match status" value="1"/>
</dbReference>
<dbReference type="PANTHER" id="PTHR46149:SF7">
    <property type="entry name" value="GTP-BINDING PROTEIN DI-RAS2"/>
    <property type="match status" value="1"/>
</dbReference>
<evidence type="ECO:0000256" key="9">
    <source>
        <dbReference type="ARBA" id="ARBA00038061"/>
    </source>
</evidence>
<accession>A0A0L0BP59</accession>
<evidence type="ECO:0000313" key="12">
    <source>
        <dbReference type="Proteomes" id="UP000037069"/>
    </source>
</evidence>
<dbReference type="PANTHER" id="PTHR46149">
    <property type="entry name" value="MIP08469P"/>
    <property type="match status" value="1"/>
</dbReference>
<dbReference type="GO" id="GO:0003924">
    <property type="term" value="F:GTPase activity"/>
    <property type="evidence" value="ECO:0007669"/>
    <property type="project" value="InterPro"/>
</dbReference>
<dbReference type="InterPro" id="IPR005225">
    <property type="entry name" value="Small_GTP-bd"/>
</dbReference>
<keyword evidence="3" id="KW-0488">Methylation</keyword>
<evidence type="ECO:0000256" key="10">
    <source>
        <dbReference type="SAM" id="MobiDB-lite"/>
    </source>
</evidence>
<feature type="compositionally biased region" description="Polar residues" evidence="10">
    <location>
        <begin position="16"/>
        <end position="53"/>
    </location>
</feature>
<keyword evidence="8" id="KW-0636">Prenylation</keyword>